<evidence type="ECO:0000256" key="1">
    <source>
        <dbReference type="SAM" id="SignalP"/>
    </source>
</evidence>
<dbReference type="PANTHER" id="PTHR43798">
    <property type="entry name" value="MONOACYLGLYCEROL LIPASE"/>
    <property type="match status" value="1"/>
</dbReference>
<protein>
    <submittedName>
        <fullName evidence="3">Alpha/beta fold hydrolase</fullName>
    </submittedName>
</protein>
<feature type="domain" description="AB hydrolase-1" evidence="2">
    <location>
        <begin position="64"/>
        <end position="313"/>
    </location>
</feature>
<keyword evidence="4" id="KW-1185">Reference proteome</keyword>
<name>A0ABV9NER6_9GAMM</name>
<dbReference type="InterPro" id="IPR050266">
    <property type="entry name" value="AB_hydrolase_sf"/>
</dbReference>
<keyword evidence="1" id="KW-0732">Signal</keyword>
<accession>A0ABV9NER6</accession>
<proteinExistence type="predicted"/>
<comment type="caution">
    <text evidence="3">The sequence shown here is derived from an EMBL/GenBank/DDBJ whole genome shotgun (WGS) entry which is preliminary data.</text>
</comment>
<dbReference type="SUPFAM" id="SSF53474">
    <property type="entry name" value="alpha/beta-Hydrolases"/>
    <property type="match status" value="1"/>
</dbReference>
<evidence type="ECO:0000313" key="3">
    <source>
        <dbReference type="EMBL" id="MFC4726877.1"/>
    </source>
</evidence>
<dbReference type="Pfam" id="PF00561">
    <property type="entry name" value="Abhydrolase_1"/>
    <property type="match status" value="1"/>
</dbReference>
<dbReference type="GO" id="GO:0016787">
    <property type="term" value="F:hydrolase activity"/>
    <property type="evidence" value="ECO:0007669"/>
    <property type="project" value="UniProtKB-KW"/>
</dbReference>
<organism evidence="3 4">
    <name type="scientific">Coralloluteibacterium thermophilum</name>
    <dbReference type="NCBI Taxonomy" id="2707049"/>
    <lineage>
        <taxon>Bacteria</taxon>
        <taxon>Pseudomonadati</taxon>
        <taxon>Pseudomonadota</taxon>
        <taxon>Gammaproteobacteria</taxon>
        <taxon>Lysobacterales</taxon>
        <taxon>Lysobacteraceae</taxon>
        <taxon>Coralloluteibacterium</taxon>
    </lineage>
</organism>
<dbReference type="Proteomes" id="UP001595892">
    <property type="component" value="Unassembled WGS sequence"/>
</dbReference>
<feature type="signal peptide" evidence="1">
    <location>
        <begin position="1"/>
        <end position="25"/>
    </location>
</feature>
<dbReference type="PANTHER" id="PTHR43798:SF33">
    <property type="entry name" value="HYDROLASE, PUTATIVE (AFU_ORTHOLOGUE AFUA_2G14860)-RELATED"/>
    <property type="match status" value="1"/>
</dbReference>
<dbReference type="RefSeq" id="WP_377002836.1">
    <property type="nucleotide sequence ID" value="NZ_JBHSGG010000002.1"/>
</dbReference>
<evidence type="ECO:0000259" key="2">
    <source>
        <dbReference type="Pfam" id="PF00561"/>
    </source>
</evidence>
<dbReference type="InterPro" id="IPR000073">
    <property type="entry name" value="AB_hydrolase_1"/>
</dbReference>
<feature type="chain" id="PRO_5046595773" evidence="1">
    <location>
        <begin position="26"/>
        <end position="331"/>
    </location>
</feature>
<dbReference type="InterPro" id="IPR029058">
    <property type="entry name" value="AB_hydrolase_fold"/>
</dbReference>
<dbReference type="Gene3D" id="3.40.50.1820">
    <property type="entry name" value="alpha/beta hydrolase"/>
    <property type="match status" value="1"/>
</dbReference>
<dbReference type="PRINTS" id="PR00111">
    <property type="entry name" value="ABHYDROLASE"/>
</dbReference>
<evidence type="ECO:0000313" key="4">
    <source>
        <dbReference type="Proteomes" id="UP001595892"/>
    </source>
</evidence>
<keyword evidence="3" id="KW-0378">Hydrolase</keyword>
<dbReference type="EMBL" id="JBHSGG010000002">
    <property type="protein sequence ID" value="MFC4726877.1"/>
    <property type="molecule type" value="Genomic_DNA"/>
</dbReference>
<sequence length="331" mass="36580">MHFLLSSAAALAFSFAALPVAPAAAEDAAGLPATRSFRFESQQQTLTMRYQDVRPARANGRTAVLLHGKNFCSDYWEDTVAALREAGFRVVVPEQVGFCGSDLPQRYQYSFHQLAENTHDLLESLGVERAVLVGHSMGGMLGARYALMYPDAVERLVLVNPIGLEDWKAKGVPYADIDAQFARELAMDAATIERYQRTSYYDGQWTPAYARWAETLARQYQGPRGRDFAWSMALTSDMVFTQPVVHEFPQLRVPTTLIVGGRDRTAIGRDAAPRAVARTLGDYPALARAAAEAIPDARLVLFDDLGHLPQIEDFGRFRPALLEAVDAPARD</sequence>
<reference evidence="4" key="1">
    <citation type="journal article" date="2019" name="Int. J. Syst. Evol. Microbiol.">
        <title>The Global Catalogue of Microorganisms (GCM) 10K type strain sequencing project: providing services to taxonomists for standard genome sequencing and annotation.</title>
        <authorList>
            <consortium name="The Broad Institute Genomics Platform"/>
            <consortium name="The Broad Institute Genome Sequencing Center for Infectious Disease"/>
            <person name="Wu L."/>
            <person name="Ma J."/>
        </authorList>
    </citation>
    <scope>NUCLEOTIDE SEQUENCE [LARGE SCALE GENOMIC DNA]</scope>
    <source>
        <strain evidence="4">CGMCC 1.13574</strain>
    </source>
</reference>
<gene>
    <name evidence="3" type="ORF">ACFO3Q_01620</name>
</gene>